<dbReference type="Pfam" id="PF07690">
    <property type="entry name" value="MFS_1"/>
    <property type="match status" value="1"/>
</dbReference>
<feature type="transmembrane region" description="Helical" evidence="7">
    <location>
        <begin position="202"/>
        <end position="222"/>
    </location>
</feature>
<dbReference type="CDD" id="cd17321">
    <property type="entry name" value="MFS_MMR_MDR_like"/>
    <property type="match status" value="1"/>
</dbReference>
<evidence type="ECO:0000256" key="1">
    <source>
        <dbReference type="ARBA" id="ARBA00004651"/>
    </source>
</evidence>
<keyword evidence="10" id="KW-1185">Reference proteome</keyword>
<dbReference type="GO" id="GO:0022857">
    <property type="term" value="F:transmembrane transporter activity"/>
    <property type="evidence" value="ECO:0007669"/>
    <property type="project" value="InterPro"/>
</dbReference>
<evidence type="ECO:0000259" key="8">
    <source>
        <dbReference type="PROSITE" id="PS50850"/>
    </source>
</evidence>
<dbReference type="AlphaFoldDB" id="A0AAC9MXL1"/>
<gene>
    <name evidence="9" type="ORF">TL08_05935</name>
</gene>
<proteinExistence type="predicted"/>
<feature type="transmembrane region" description="Helical" evidence="7">
    <location>
        <begin position="81"/>
        <end position="100"/>
    </location>
</feature>
<dbReference type="PANTHER" id="PTHR42718:SF46">
    <property type="entry name" value="BLR6921 PROTEIN"/>
    <property type="match status" value="1"/>
</dbReference>
<dbReference type="InterPro" id="IPR020846">
    <property type="entry name" value="MFS_dom"/>
</dbReference>
<keyword evidence="5 7" id="KW-1133">Transmembrane helix</keyword>
<feature type="transmembrane region" description="Helical" evidence="7">
    <location>
        <begin position="234"/>
        <end position="254"/>
    </location>
</feature>
<feature type="transmembrane region" description="Helical" evidence="7">
    <location>
        <begin position="400"/>
        <end position="423"/>
    </location>
</feature>
<keyword evidence="2" id="KW-0813">Transport</keyword>
<dbReference type="PROSITE" id="PS50850">
    <property type="entry name" value="MFS"/>
    <property type="match status" value="1"/>
</dbReference>
<dbReference type="NCBIfam" id="TIGR00711">
    <property type="entry name" value="efflux_EmrB"/>
    <property type="match status" value="1"/>
</dbReference>
<evidence type="ECO:0000256" key="5">
    <source>
        <dbReference type="ARBA" id="ARBA00022989"/>
    </source>
</evidence>
<dbReference type="InterPro" id="IPR036259">
    <property type="entry name" value="MFS_trans_sf"/>
</dbReference>
<keyword evidence="3" id="KW-1003">Cell membrane</keyword>
<name>A0AAC9MXL1_9PSEU</name>
<evidence type="ECO:0000256" key="6">
    <source>
        <dbReference type="ARBA" id="ARBA00023136"/>
    </source>
</evidence>
<protein>
    <submittedName>
        <fullName evidence="9">Drug resistance transporter, EmrB/QacA subfamily</fullName>
    </submittedName>
</protein>
<feature type="transmembrane region" description="Helical" evidence="7">
    <location>
        <begin position="369"/>
        <end position="388"/>
    </location>
</feature>
<evidence type="ECO:0000313" key="9">
    <source>
        <dbReference type="EMBL" id="AOS62012.1"/>
    </source>
</evidence>
<feature type="domain" description="Major facilitator superfamily (MFS) profile" evidence="8">
    <location>
        <begin position="15"/>
        <end position="469"/>
    </location>
</feature>
<keyword evidence="4 7" id="KW-0812">Transmembrane</keyword>
<dbReference type="InterPro" id="IPR004638">
    <property type="entry name" value="EmrB-like"/>
</dbReference>
<keyword evidence="6 7" id="KW-0472">Membrane</keyword>
<feature type="transmembrane region" description="Helical" evidence="7">
    <location>
        <begin position="49"/>
        <end position="69"/>
    </location>
</feature>
<evidence type="ECO:0000256" key="4">
    <source>
        <dbReference type="ARBA" id="ARBA00022692"/>
    </source>
</evidence>
<feature type="transmembrane region" description="Helical" evidence="7">
    <location>
        <begin position="443"/>
        <end position="465"/>
    </location>
</feature>
<reference evidence="10" key="1">
    <citation type="submission" date="2016-03" db="EMBL/GenBank/DDBJ databases">
        <title>Complete genome sequence of the type strain Actinoalloteichus hymeniacidonis DSM 45092.</title>
        <authorList>
            <person name="Schaffert L."/>
            <person name="Albersmeier A."/>
            <person name="Winkler A."/>
            <person name="Kalinowski J."/>
            <person name="Zotchev S."/>
            <person name="Ruckert C."/>
        </authorList>
    </citation>
    <scope>NUCLEOTIDE SEQUENCE [LARGE SCALE GENOMIC DNA]</scope>
    <source>
        <strain evidence="10">HPA177(T) (DSM 45092(T))</strain>
    </source>
</reference>
<evidence type="ECO:0000256" key="3">
    <source>
        <dbReference type="ARBA" id="ARBA00022475"/>
    </source>
</evidence>
<evidence type="ECO:0000313" key="10">
    <source>
        <dbReference type="Proteomes" id="UP000095210"/>
    </source>
</evidence>
<feature type="transmembrane region" description="Helical" evidence="7">
    <location>
        <begin position="337"/>
        <end position="357"/>
    </location>
</feature>
<dbReference type="KEGG" id="ahm:TL08_05935"/>
<evidence type="ECO:0000256" key="7">
    <source>
        <dbReference type="SAM" id="Phobius"/>
    </source>
</evidence>
<dbReference type="SUPFAM" id="SSF103473">
    <property type="entry name" value="MFS general substrate transporter"/>
    <property type="match status" value="1"/>
</dbReference>
<dbReference type="RefSeq" id="WP_069847182.1">
    <property type="nucleotide sequence ID" value="NZ_CP014859.1"/>
</dbReference>
<dbReference type="Gene3D" id="1.20.1720.10">
    <property type="entry name" value="Multidrug resistance protein D"/>
    <property type="match status" value="1"/>
</dbReference>
<dbReference type="Gene3D" id="1.20.1250.20">
    <property type="entry name" value="MFS general substrate transporter like domains"/>
    <property type="match status" value="1"/>
</dbReference>
<comment type="subcellular location">
    <subcellularLocation>
        <location evidence="1">Cell membrane</location>
        <topology evidence="1">Multi-pass membrane protein</topology>
    </subcellularLocation>
</comment>
<sequence>MNQTEPARVKSRWLGLGVLCTGMFMIVTDGTVVNVALPTIQVELGFTQANLAWVINAFLIPFAGLLLLAGRLGDLIGRQRLFLTGLVTFTLASLLCGLAGTQELLIAGRFGQGVAGAMCAGVILGKIVTLFDDPGELGKAFGIFAFVLTSAGAAGLVLGGVLTQLIAWNWIFFINVPVGIATIVLAIRVLDDDRGPGLGRGTDFLGAVLVTSGLMLAVYTLVEIPNVGWGSSSTLGFGAAALALLVGFVVRQAMAANPLMPLRLFRSRNLSGGNILQAVYVSASLGMFFITSLYLQLVLEYTPLQIGMTFLPMTAITAVITLGFAPKLNARYGERRMLIIGLIPIVIGLALLARVPVDGTFLTHLLPSMVLIGGGGLVVPAMTALAMADAPPSDAGLAGALFNTMQQVGGAIGVAVLAAVSTAHTARLATEGTPQVEALTGGYRLGFLVAMGFILLCLAIAVLVLRKTARPVPTDDAAEPAAA</sequence>
<feature type="transmembrane region" description="Helical" evidence="7">
    <location>
        <begin position="140"/>
        <end position="162"/>
    </location>
</feature>
<feature type="transmembrane region" description="Helical" evidence="7">
    <location>
        <begin position="12"/>
        <end position="37"/>
    </location>
</feature>
<evidence type="ECO:0000256" key="2">
    <source>
        <dbReference type="ARBA" id="ARBA00022448"/>
    </source>
</evidence>
<feature type="transmembrane region" description="Helical" evidence="7">
    <location>
        <begin position="304"/>
        <end position="325"/>
    </location>
</feature>
<dbReference type="InterPro" id="IPR011701">
    <property type="entry name" value="MFS"/>
</dbReference>
<dbReference type="Proteomes" id="UP000095210">
    <property type="component" value="Chromosome"/>
</dbReference>
<dbReference type="EMBL" id="CP014859">
    <property type="protein sequence ID" value="AOS62012.1"/>
    <property type="molecule type" value="Genomic_DNA"/>
</dbReference>
<feature type="transmembrane region" description="Helical" evidence="7">
    <location>
        <begin position="168"/>
        <end position="190"/>
    </location>
</feature>
<dbReference type="PANTHER" id="PTHR42718">
    <property type="entry name" value="MAJOR FACILITATOR SUPERFAMILY MULTIDRUG TRANSPORTER MFSC"/>
    <property type="match status" value="1"/>
</dbReference>
<dbReference type="GO" id="GO:0005886">
    <property type="term" value="C:plasma membrane"/>
    <property type="evidence" value="ECO:0007669"/>
    <property type="project" value="UniProtKB-SubCell"/>
</dbReference>
<organism evidence="9 10">
    <name type="scientific">Actinoalloteichus hymeniacidonis</name>
    <dbReference type="NCBI Taxonomy" id="340345"/>
    <lineage>
        <taxon>Bacteria</taxon>
        <taxon>Bacillati</taxon>
        <taxon>Actinomycetota</taxon>
        <taxon>Actinomycetes</taxon>
        <taxon>Pseudonocardiales</taxon>
        <taxon>Pseudonocardiaceae</taxon>
        <taxon>Actinoalloteichus</taxon>
    </lineage>
</organism>
<feature type="transmembrane region" description="Helical" evidence="7">
    <location>
        <begin position="275"/>
        <end position="298"/>
    </location>
</feature>
<accession>A0AAC9MXL1</accession>
<feature type="transmembrane region" description="Helical" evidence="7">
    <location>
        <begin position="106"/>
        <end position="128"/>
    </location>
</feature>